<keyword evidence="3" id="KW-0804">Transcription</keyword>
<dbReference type="KEGG" id="ppru:FDP22_23590"/>
<sequence length="183" mass="20023">MSDPTSRDRLIRAASNLFRQKGYSGVGLSEILKEAGLPKGSLYYHFPKGKQELAEAATRWAGAWLERLLDATFAQAESFDQGALMVCETISAEVASQTHVSACPVLSILQAAPLEPQLQITAQDVYGSWTKCIEKHAKRMGSPQPEEAAFSLHCKLQGAWVIAFAQQSNAAFTQLARELRAKI</sequence>
<dbReference type="PANTHER" id="PTHR47506">
    <property type="entry name" value="TRANSCRIPTIONAL REGULATORY PROTEIN"/>
    <property type="match status" value="1"/>
</dbReference>
<dbReference type="Proteomes" id="UP000305888">
    <property type="component" value="Plasmid pD4M1E"/>
</dbReference>
<dbReference type="InterPro" id="IPR054156">
    <property type="entry name" value="YxaF_TetR_C"/>
</dbReference>
<dbReference type="InterPro" id="IPR009057">
    <property type="entry name" value="Homeodomain-like_sf"/>
</dbReference>
<dbReference type="PANTHER" id="PTHR47506:SF3">
    <property type="entry name" value="HTH-TYPE TRANSCRIPTIONAL REGULATOR LMRA"/>
    <property type="match status" value="1"/>
</dbReference>
<dbReference type="GO" id="GO:0003677">
    <property type="term" value="F:DNA binding"/>
    <property type="evidence" value="ECO:0007669"/>
    <property type="project" value="UniProtKB-UniRule"/>
</dbReference>
<dbReference type="SUPFAM" id="SSF48498">
    <property type="entry name" value="Tetracyclin repressor-like, C-terminal domain"/>
    <property type="match status" value="1"/>
</dbReference>
<evidence type="ECO:0000256" key="3">
    <source>
        <dbReference type="ARBA" id="ARBA00023163"/>
    </source>
</evidence>
<feature type="domain" description="HTH tetR-type" evidence="5">
    <location>
        <begin position="4"/>
        <end position="64"/>
    </location>
</feature>
<reference evidence="6 7" key="1">
    <citation type="submission" date="2019-06" db="EMBL/GenBank/DDBJ databases">
        <title>Genome sequence of Rhodobacteraceae bacterium D4M1.</title>
        <authorList>
            <person name="Cao J."/>
        </authorList>
    </citation>
    <scope>NUCLEOTIDE SEQUENCE [LARGE SCALE GENOMIC DNA]</scope>
    <source>
        <strain evidence="6 7">D4M1</strain>
        <plasmid evidence="7">pd4m1e</plasmid>
    </source>
</reference>
<dbReference type="Pfam" id="PF21993">
    <property type="entry name" value="TetR_C_13_2"/>
    <property type="match status" value="1"/>
</dbReference>
<evidence type="ECO:0000259" key="5">
    <source>
        <dbReference type="PROSITE" id="PS50977"/>
    </source>
</evidence>
<evidence type="ECO:0000313" key="7">
    <source>
        <dbReference type="Proteomes" id="UP000305888"/>
    </source>
</evidence>
<keyword evidence="2 4" id="KW-0238">DNA-binding</keyword>
<evidence type="ECO:0000256" key="4">
    <source>
        <dbReference type="PROSITE-ProRule" id="PRU00335"/>
    </source>
</evidence>
<dbReference type="PROSITE" id="PS50977">
    <property type="entry name" value="HTH_TETR_2"/>
    <property type="match status" value="1"/>
</dbReference>
<dbReference type="RefSeq" id="WP_138578319.1">
    <property type="nucleotide sequence ID" value="NZ_CP040823.1"/>
</dbReference>
<feature type="DNA-binding region" description="H-T-H motif" evidence="4">
    <location>
        <begin position="27"/>
        <end position="46"/>
    </location>
</feature>
<keyword evidence="6" id="KW-0614">Plasmid</keyword>
<evidence type="ECO:0000256" key="1">
    <source>
        <dbReference type="ARBA" id="ARBA00023015"/>
    </source>
</evidence>
<proteinExistence type="predicted"/>
<evidence type="ECO:0000256" key="2">
    <source>
        <dbReference type="ARBA" id="ARBA00023125"/>
    </source>
</evidence>
<name>A0A5B8FJG6_9RHOB</name>
<dbReference type="PRINTS" id="PR00455">
    <property type="entry name" value="HTHTETR"/>
</dbReference>
<keyword evidence="7" id="KW-1185">Reference proteome</keyword>
<dbReference type="OrthoDB" id="9811084at2"/>
<dbReference type="InterPro" id="IPR036271">
    <property type="entry name" value="Tet_transcr_reg_TetR-rel_C_sf"/>
</dbReference>
<keyword evidence="1" id="KW-0805">Transcription regulation</keyword>
<accession>A0A5B8FJG6</accession>
<geneLocation type="plasmid" evidence="7">
    <name>pd4m1e</name>
</geneLocation>
<evidence type="ECO:0000313" key="6">
    <source>
        <dbReference type="EMBL" id="QDL94851.1"/>
    </source>
</evidence>
<organism evidence="6 7">
    <name type="scientific">Paroceanicella profunda</name>
    <dbReference type="NCBI Taxonomy" id="2579971"/>
    <lineage>
        <taxon>Bacteria</taxon>
        <taxon>Pseudomonadati</taxon>
        <taxon>Pseudomonadota</taxon>
        <taxon>Alphaproteobacteria</taxon>
        <taxon>Rhodobacterales</taxon>
        <taxon>Paracoccaceae</taxon>
        <taxon>Paroceanicella</taxon>
    </lineage>
</organism>
<dbReference type="AlphaFoldDB" id="A0A5B8FJG6"/>
<dbReference type="Gene3D" id="1.10.357.10">
    <property type="entry name" value="Tetracycline Repressor, domain 2"/>
    <property type="match status" value="1"/>
</dbReference>
<dbReference type="InterPro" id="IPR001647">
    <property type="entry name" value="HTH_TetR"/>
</dbReference>
<dbReference type="EMBL" id="CP040823">
    <property type="protein sequence ID" value="QDL94851.1"/>
    <property type="molecule type" value="Genomic_DNA"/>
</dbReference>
<gene>
    <name evidence="6" type="ORF">FDP22_23590</name>
</gene>
<dbReference type="Pfam" id="PF00440">
    <property type="entry name" value="TetR_N"/>
    <property type="match status" value="1"/>
</dbReference>
<dbReference type="SUPFAM" id="SSF46689">
    <property type="entry name" value="Homeodomain-like"/>
    <property type="match status" value="1"/>
</dbReference>
<protein>
    <submittedName>
        <fullName evidence="6">TetR/AcrR family transcriptional regulator</fullName>
    </submittedName>
</protein>